<evidence type="ECO:0000313" key="3">
    <source>
        <dbReference type="EMBL" id="CAF4276219.1"/>
    </source>
</evidence>
<dbReference type="EMBL" id="CAJOBE010027161">
    <property type="protein sequence ID" value="CAF4276219.1"/>
    <property type="molecule type" value="Genomic_DNA"/>
</dbReference>
<name>A0A820GFR5_9BILA</name>
<evidence type="ECO:0000313" key="1">
    <source>
        <dbReference type="EMBL" id="CAF1525819.1"/>
    </source>
</evidence>
<dbReference type="EMBL" id="CAJNOO010017918">
    <property type="protein sequence ID" value="CAF1525819.1"/>
    <property type="molecule type" value="Genomic_DNA"/>
</dbReference>
<dbReference type="PROSITE" id="PS51257">
    <property type="entry name" value="PROKAR_LIPOPROTEIN"/>
    <property type="match status" value="1"/>
</dbReference>
<dbReference type="Proteomes" id="UP000663836">
    <property type="component" value="Unassembled WGS sequence"/>
</dbReference>
<dbReference type="Proteomes" id="UP000663874">
    <property type="component" value="Unassembled WGS sequence"/>
</dbReference>
<protein>
    <submittedName>
        <fullName evidence="3">Uncharacterized protein</fullName>
    </submittedName>
</protein>
<evidence type="ECO:0000313" key="4">
    <source>
        <dbReference type="Proteomes" id="UP000663874"/>
    </source>
</evidence>
<comment type="caution">
    <text evidence="3">The sequence shown here is derived from an EMBL/GenBank/DDBJ whole genome shotgun (WGS) entry which is preliminary data.</text>
</comment>
<gene>
    <name evidence="3" type="ORF">FNK824_LOCUS39707</name>
    <name evidence="2" type="ORF">JBS370_LOCUS36466</name>
    <name evidence="1" type="ORF">RFH988_LOCUS39387</name>
</gene>
<feature type="non-terminal residue" evidence="3">
    <location>
        <position position="19"/>
    </location>
</feature>
<accession>A0A820GFR5</accession>
<evidence type="ECO:0000313" key="2">
    <source>
        <dbReference type="EMBL" id="CAF4199867.1"/>
    </source>
</evidence>
<dbReference type="EMBL" id="CAJOBD010014418">
    <property type="protein sequence ID" value="CAF4199867.1"/>
    <property type="molecule type" value="Genomic_DNA"/>
</dbReference>
<dbReference type="AlphaFoldDB" id="A0A820GFR5"/>
<sequence length="19" mass="2075">MLKLIGILLFAIVLACTIE</sequence>
<reference evidence="3" key="1">
    <citation type="submission" date="2021-02" db="EMBL/GenBank/DDBJ databases">
        <authorList>
            <person name="Nowell W R."/>
        </authorList>
    </citation>
    <scope>NUCLEOTIDE SEQUENCE</scope>
</reference>
<proteinExistence type="predicted"/>
<dbReference type="Proteomes" id="UP000663882">
    <property type="component" value="Unassembled WGS sequence"/>
</dbReference>
<organism evidence="3 4">
    <name type="scientific">Rotaria sordida</name>
    <dbReference type="NCBI Taxonomy" id="392033"/>
    <lineage>
        <taxon>Eukaryota</taxon>
        <taxon>Metazoa</taxon>
        <taxon>Spiralia</taxon>
        <taxon>Gnathifera</taxon>
        <taxon>Rotifera</taxon>
        <taxon>Eurotatoria</taxon>
        <taxon>Bdelloidea</taxon>
        <taxon>Philodinida</taxon>
        <taxon>Philodinidae</taxon>
        <taxon>Rotaria</taxon>
    </lineage>
</organism>